<keyword evidence="3" id="KW-1185">Reference proteome</keyword>
<reference evidence="3" key="1">
    <citation type="submission" date="2016-03" db="EMBL/GenBank/DDBJ databases">
        <title>Complete genome sequence of the type strain Actinoalloteichus hymeniacidonis DSM 45092.</title>
        <authorList>
            <person name="Schaffert L."/>
            <person name="Albersmeier A."/>
            <person name="Winkler A."/>
            <person name="Kalinowski J."/>
            <person name="Zotchev S."/>
            <person name="Ruckert C."/>
        </authorList>
    </citation>
    <scope>NUCLEOTIDE SEQUENCE [LARGE SCALE GENOMIC DNA]</scope>
    <source>
        <strain evidence="3">HPA177(T) (DSM 45092(T))</strain>
    </source>
</reference>
<protein>
    <submittedName>
        <fullName evidence="2">Uncharacterized protein</fullName>
    </submittedName>
</protein>
<feature type="transmembrane region" description="Helical" evidence="1">
    <location>
        <begin position="196"/>
        <end position="217"/>
    </location>
</feature>
<dbReference type="EMBL" id="CP014859">
    <property type="protein sequence ID" value="AOS61736.1"/>
    <property type="molecule type" value="Genomic_DNA"/>
</dbReference>
<proteinExistence type="predicted"/>
<sequence>MACSGMIEDYLVALNRRLSGPGSVKSELLAEIRHSLDDAAEAYRDGGFSEADAQHRAVVEFGRVELVAEECQAELAVSHGLGTVRTLLAATVLLVALWECGRRLITGHWSGAVTAAQDTPLAGLAFGAAALSGIVLAVIVLAVLLVVRVMSRRISPRVLSTMLTRFNMVAILSYGTTLFLVCGLGMYYRPEAFHDAGMVIVMSVTSLVMSRLGWLAMQSLRL</sequence>
<evidence type="ECO:0000313" key="3">
    <source>
        <dbReference type="Proteomes" id="UP000095210"/>
    </source>
</evidence>
<keyword evidence="1" id="KW-0812">Transmembrane</keyword>
<dbReference type="NCBIfam" id="NF038403">
    <property type="entry name" value="perm_prefix_1"/>
    <property type="match status" value="1"/>
</dbReference>
<dbReference type="InterPro" id="IPR047928">
    <property type="entry name" value="Perm_prefix_1"/>
</dbReference>
<keyword evidence="1" id="KW-0472">Membrane</keyword>
<feature type="transmembrane region" description="Helical" evidence="1">
    <location>
        <begin position="125"/>
        <end position="147"/>
    </location>
</feature>
<dbReference type="KEGG" id="ahm:TL08_04530"/>
<dbReference type="AlphaFoldDB" id="A0AAC9HM81"/>
<keyword evidence="1" id="KW-1133">Transmembrane helix</keyword>
<name>A0AAC9HM81_9PSEU</name>
<evidence type="ECO:0000256" key="1">
    <source>
        <dbReference type="SAM" id="Phobius"/>
    </source>
</evidence>
<accession>A0AAC9HM81</accession>
<gene>
    <name evidence="2" type="ORF">TL08_04530</name>
</gene>
<dbReference type="Proteomes" id="UP000095210">
    <property type="component" value="Chromosome"/>
</dbReference>
<feature type="transmembrane region" description="Helical" evidence="1">
    <location>
        <begin position="168"/>
        <end position="190"/>
    </location>
</feature>
<evidence type="ECO:0000313" key="2">
    <source>
        <dbReference type="EMBL" id="AOS61736.1"/>
    </source>
</evidence>
<organism evidence="2 3">
    <name type="scientific">Actinoalloteichus hymeniacidonis</name>
    <dbReference type="NCBI Taxonomy" id="340345"/>
    <lineage>
        <taxon>Bacteria</taxon>
        <taxon>Bacillati</taxon>
        <taxon>Actinomycetota</taxon>
        <taxon>Actinomycetes</taxon>
        <taxon>Pseudonocardiales</taxon>
        <taxon>Pseudonocardiaceae</taxon>
        <taxon>Actinoalloteichus</taxon>
    </lineage>
</organism>